<dbReference type="PANTHER" id="PTHR33303:SF2">
    <property type="entry name" value="COA-BINDING DOMAIN-CONTAINING PROTEIN"/>
    <property type="match status" value="1"/>
</dbReference>
<evidence type="ECO:0000259" key="1">
    <source>
        <dbReference type="SMART" id="SM00881"/>
    </source>
</evidence>
<name>A0ABQ5ZTP5_9GAMM</name>
<feature type="domain" description="CoA-binding" evidence="1">
    <location>
        <begin position="9"/>
        <end position="101"/>
    </location>
</feature>
<evidence type="ECO:0000313" key="3">
    <source>
        <dbReference type="Proteomes" id="UP001156682"/>
    </source>
</evidence>
<organism evidence="2 3">
    <name type="scientific">Marinospirillum insulare</name>
    <dbReference type="NCBI Taxonomy" id="217169"/>
    <lineage>
        <taxon>Bacteria</taxon>
        <taxon>Pseudomonadati</taxon>
        <taxon>Pseudomonadota</taxon>
        <taxon>Gammaproteobacteria</taxon>
        <taxon>Oceanospirillales</taxon>
        <taxon>Oceanospirillaceae</taxon>
        <taxon>Marinospirillum</taxon>
    </lineage>
</organism>
<comment type="caution">
    <text evidence="2">The sequence shown here is derived from an EMBL/GenBank/DDBJ whole genome shotgun (WGS) entry which is preliminary data.</text>
</comment>
<dbReference type="InterPro" id="IPR003781">
    <property type="entry name" value="CoA-bd"/>
</dbReference>
<reference evidence="3" key="1">
    <citation type="journal article" date="2019" name="Int. J. Syst. Evol. Microbiol.">
        <title>The Global Catalogue of Microorganisms (GCM) 10K type strain sequencing project: providing services to taxonomists for standard genome sequencing and annotation.</title>
        <authorList>
            <consortium name="The Broad Institute Genomics Platform"/>
            <consortium name="The Broad Institute Genome Sequencing Center for Infectious Disease"/>
            <person name="Wu L."/>
            <person name="Ma J."/>
        </authorList>
    </citation>
    <scope>NUCLEOTIDE SEQUENCE [LARGE SCALE GENOMIC DNA]</scope>
    <source>
        <strain evidence="3">NBRC 100033</strain>
    </source>
</reference>
<dbReference type="InterPro" id="IPR036291">
    <property type="entry name" value="NAD(P)-bd_dom_sf"/>
</dbReference>
<protein>
    <submittedName>
        <fullName evidence="2">CoA-binding protein</fullName>
    </submittedName>
</protein>
<dbReference type="RefSeq" id="WP_027849873.1">
    <property type="nucleotide sequence ID" value="NZ_BSOR01000016.1"/>
</dbReference>
<proteinExistence type="predicted"/>
<dbReference type="EMBL" id="BSOR01000016">
    <property type="protein sequence ID" value="GLR63531.1"/>
    <property type="molecule type" value="Genomic_DNA"/>
</dbReference>
<gene>
    <name evidence="2" type="ORF">GCM10007878_09660</name>
</gene>
<dbReference type="Proteomes" id="UP001156682">
    <property type="component" value="Unassembled WGS sequence"/>
</dbReference>
<dbReference type="Gene3D" id="3.40.50.720">
    <property type="entry name" value="NAD(P)-binding Rossmann-like Domain"/>
    <property type="match status" value="1"/>
</dbReference>
<dbReference type="PANTHER" id="PTHR33303">
    <property type="entry name" value="CYTOPLASMIC PROTEIN-RELATED"/>
    <property type="match status" value="1"/>
</dbReference>
<accession>A0ABQ5ZTP5</accession>
<dbReference type="SMART" id="SM00881">
    <property type="entry name" value="CoA_binding"/>
    <property type="match status" value="1"/>
</dbReference>
<evidence type="ECO:0000313" key="2">
    <source>
        <dbReference type="EMBL" id="GLR63531.1"/>
    </source>
</evidence>
<dbReference type="Pfam" id="PF13380">
    <property type="entry name" value="CoA_binding_2"/>
    <property type="match status" value="1"/>
</dbReference>
<dbReference type="SUPFAM" id="SSF51735">
    <property type="entry name" value="NAD(P)-binding Rossmann-fold domains"/>
    <property type="match status" value="1"/>
</dbReference>
<sequence length="131" mass="14443">MNTTAQKLMQDTKTIALVGISNKPDRASHRVAVYLMNAGYQLYFVNPQYKEVLGQPCYASLSDIPDPVEMVDIFRKAEDCLPVAEEAVKIGAQSIWLQLGISNPDCKALAEKHGIAYVEDACTKIVHSELS</sequence>
<keyword evidence="3" id="KW-1185">Reference proteome</keyword>